<reference evidence="2 3" key="1">
    <citation type="journal article" date="2014" name="Nature">
        <title>The genomic substrate for adaptive radiation in African cichlid fish.</title>
        <authorList>
            <person name="Brawand D."/>
            <person name="Wagner C.E."/>
            <person name="Li Y.I."/>
            <person name="Malinsky M."/>
            <person name="Keller I."/>
            <person name="Fan S."/>
            <person name="Simakov O."/>
            <person name="Ng A.Y."/>
            <person name="Lim Z.W."/>
            <person name="Bezault E."/>
            <person name="Turner-Maier J."/>
            <person name="Johnson J."/>
            <person name="Alcazar R."/>
            <person name="Noh H.J."/>
            <person name="Russell P."/>
            <person name="Aken B."/>
            <person name="Alfoldi J."/>
            <person name="Amemiya C."/>
            <person name="Azzouzi N."/>
            <person name="Baroiller J.F."/>
            <person name="Barloy-Hubler F."/>
            <person name="Berlin A."/>
            <person name="Bloomquist R."/>
            <person name="Carleton K.L."/>
            <person name="Conte M.A."/>
            <person name="D'Cotta H."/>
            <person name="Eshel O."/>
            <person name="Gaffney L."/>
            <person name="Galibert F."/>
            <person name="Gante H.F."/>
            <person name="Gnerre S."/>
            <person name="Greuter L."/>
            <person name="Guyon R."/>
            <person name="Haddad N.S."/>
            <person name="Haerty W."/>
            <person name="Harris R.M."/>
            <person name="Hofmann H.A."/>
            <person name="Hourlier T."/>
            <person name="Hulata G."/>
            <person name="Jaffe D.B."/>
            <person name="Lara M."/>
            <person name="Lee A.P."/>
            <person name="MacCallum I."/>
            <person name="Mwaiko S."/>
            <person name="Nikaido M."/>
            <person name="Nishihara H."/>
            <person name="Ozouf-Costaz C."/>
            <person name="Penman D.J."/>
            <person name="Przybylski D."/>
            <person name="Rakotomanga M."/>
            <person name="Renn S.C.P."/>
            <person name="Ribeiro F.J."/>
            <person name="Ron M."/>
            <person name="Salzburger W."/>
            <person name="Sanchez-Pulido L."/>
            <person name="Santos M.E."/>
            <person name="Searle S."/>
            <person name="Sharpe T."/>
            <person name="Swofford R."/>
            <person name="Tan F.J."/>
            <person name="Williams L."/>
            <person name="Young S."/>
            <person name="Yin S."/>
            <person name="Okada N."/>
            <person name="Kocher T.D."/>
            <person name="Miska E.A."/>
            <person name="Lander E.S."/>
            <person name="Venkatesh B."/>
            <person name="Fernald R.D."/>
            <person name="Meyer A."/>
            <person name="Ponting C.P."/>
            <person name="Streelman J.T."/>
            <person name="Lindblad-Toh K."/>
            <person name="Seehausen O."/>
            <person name="Di Palma F."/>
        </authorList>
    </citation>
    <scope>NUCLEOTIDE SEQUENCE</scope>
</reference>
<evidence type="ECO:0000313" key="2">
    <source>
        <dbReference type="Ensembl" id="ENSMZEP00005006407.1"/>
    </source>
</evidence>
<dbReference type="GeneTree" id="ENSGT01030000234827"/>
<dbReference type="Gene3D" id="3.30.70.1820">
    <property type="entry name" value="L1 transposable element, RRM domain"/>
    <property type="match status" value="1"/>
</dbReference>
<reference evidence="2" key="3">
    <citation type="submission" date="2025-09" db="UniProtKB">
        <authorList>
            <consortium name="Ensembl"/>
        </authorList>
    </citation>
    <scope>IDENTIFICATION</scope>
</reference>
<organism evidence="2 3">
    <name type="scientific">Maylandia zebra</name>
    <name type="common">zebra mbuna</name>
    <dbReference type="NCBI Taxonomy" id="106582"/>
    <lineage>
        <taxon>Eukaryota</taxon>
        <taxon>Metazoa</taxon>
        <taxon>Chordata</taxon>
        <taxon>Craniata</taxon>
        <taxon>Vertebrata</taxon>
        <taxon>Euteleostomi</taxon>
        <taxon>Actinopterygii</taxon>
        <taxon>Neopterygii</taxon>
        <taxon>Teleostei</taxon>
        <taxon>Neoteleostei</taxon>
        <taxon>Acanthomorphata</taxon>
        <taxon>Ovalentaria</taxon>
        <taxon>Cichlomorphae</taxon>
        <taxon>Cichliformes</taxon>
        <taxon>Cichlidae</taxon>
        <taxon>African cichlids</taxon>
        <taxon>Pseudocrenilabrinae</taxon>
        <taxon>Haplochromini</taxon>
        <taxon>Maylandia</taxon>
        <taxon>Maylandia zebra complex</taxon>
    </lineage>
</organism>
<dbReference type="AlphaFoldDB" id="A0A3P9B971"/>
<name>A0A3P9B971_9CICH</name>
<dbReference type="PANTHER" id="PTHR11505">
    <property type="entry name" value="L1 TRANSPOSABLE ELEMENT-RELATED"/>
    <property type="match status" value="1"/>
</dbReference>
<dbReference type="STRING" id="106582.ENSMZEP00005006407"/>
<evidence type="ECO:0008006" key="4">
    <source>
        <dbReference type="Google" id="ProtNLM"/>
    </source>
</evidence>
<keyword evidence="3" id="KW-1185">Reference proteome</keyword>
<protein>
    <recommendedName>
        <fullName evidence="4">L1 transposable element RRM domain-containing protein</fullName>
    </recommendedName>
</protein>
<evidence type="ECO:0000313" key="3">
    <source>
        <dbReference type="Proteomes" id="UP000265160"/>
    </source>
</evidence>
<dbReference type="InterPro" id="IPR004244">
    <property type="entry name" value="Transposase_22"/>
</dbReference>
<sequence>MMTPCSVHQIFGYTSTLSVLNSELNSTVSNAVERQDLVRVSFRYSLEFTFKDSSVTKEDLDEAIANGVKLALQEQQKSLDSVVASAVREAMDSILIPALRDLRTDLQKTNEVVNNVSGEIERVAAMAKRTQDRVDSVQAAAREDRRSVIDLKKQLDLLTTKLTDLEDRGRRNNIRLVGLPEMLEGSDTVGYIKANLPKWIPSLEGHNIDIERAHRVYDGRDTNTKKPRTLIFRLLRWQDRSAILKGARKAYPVKHATNTTLLFFPDFSPTTTAKRKSFSPVMKKATAMGLEPFLIYPAVMKIEHGGKKMAFESPQLAEDFINSLPRKLNPATPQCVDGAPAFPPDLNSAANDAGNQHAGEGNLVDMND</sequence>
<proteinExistence type="predicted"/>
<accession>A0A3P9B971</accession>
<reference evidence="2" key="2">
    <citation type="submission" date="2025-08" db="UniProtKB">
        <authorList>
            <consortium name="Ensembl"/>
        </authorList>
    </citation>
    <scope>IDENTIFICATION</scope>
</reference>
<dbReference type="Proteomes" id="UP000265160">
    <property type="component" value="LG12"/>
</dbReference>
<evidence type="ECO:0000256" key="1">
    <source>
        <dbReference type="SAM" id="MobiDB-lite"/>
    </source>
</evidence>
<feature type="region of interest" description="Disordered" evidence="1">
    <location>
        <begin position="346"/>
        <end position="368"/>
    </location>
</feature>
<dbReference type="Ensembl" id="ENSMZET00005006701.1">
    <property type="protein sequence ID" value="ENSMZEP00005006407.1"/>
    <property type="gene ID" value="ENSMZEG00005004956.1"/>
</dbReference>